<evidence type="ECO:0000256" key="8">
    <source>
        <dbReference type="ARBA" id="ARBA00041244"/>
    </source>
</evidence>
<evidence type="ECO:0000256" key="10">
    <source>
        <dbReference type="PROSITE-ProRule" id="PRU00221"/>
    </source>
</evidence>
<dbReference type="SMART" id="SM00320">
    <property type="entry name" value="WD40"/>
    <property type="match status" value="5"/>
</dbReference>
<evidence type="ECO:0000313" key="13">
    <source>
        <dbReference type="Proteomes" id="UP000187429"/>
    </source>
</evidence>
<reference evidence="13" key="1">
    <citation type="submission" date="2017-01" db="EMBL/GenBank/DDBJ databases">
        <authorList>
            <person name="Wang Y."/>
            <person name="White M."/>
            <person name="Kvist S."/>
            <person name="Moncalvo J.-M."/>
        </authorList>
    </citation>
    <scope>NUCLEOTIDE SEQUENCE [LARGE SCALE GENOMIC DNA]</scope>
    <source>
        <strain evidence="13">ID-206-W2</strain>
    </source>
</reference>
<evidence type="ECO:0000313" key="12">
    <source>
        <dbReference type="EMBL" id="OMJ27608.1"/>
    </source>
</evidence>
<dbReference type="EMBL" id="LSSM01000921">
    <property type="protein sequence ID" value="OMJ27608.1"/>
    <property type="molecule type" value="Genomic_DNA"/>
</dbReference>
<dbReference type="AlphaFoldDB" id="A0A1R1YL30"/>
<dbReference type="GO" id="GO:0051015">
    <property type="term" value="F:actin filament binding"/>
    <property type="evidence" value="ECO:0007669"/>
    <property type="project" value="TreeGrafter"/>
</dbReference>
<dbReference type="GO" id="GO:0005885">
    <property type="term" value="C:Arp2/3 protein complex"/>
    <property type="evidence" value="ECO:0007669"/>
    <property type="project" value="InterPro"/>
</dbReference>
<keyword evidence="13" id="KW-1185">Reference proteome</keyword>
<dbReference type="InterPro" id="IPR017383">
    <property type="entry name" value="ARPC1"/>
</dbReference>
<dbReference type="PANTHER" id="PTHR10709:SF2">
    <property type="entry name" value="ACTIN-RELATED PROTEIN 2_3 COMPLEX SUBUNIT"/>
    <property type="match status" value="1"/>
</dbReference>
<keyword evidence="6" id="KW-0009">Actin-binding</keyword>
<comment type="similarity">
    <text evidence="2">Belongs to the WD repeat ARPC1 family.</text>
</comment>
<proteinExistence type="inferred from homology"/>
<protein>
    <recommendedName>
        <fullName evidence="8">Arp2/3 complex 41 kDa subunit</fullName>
    </recommendedName>
    <alternativeName>
        <fullName evidence="9">p41-ARC</fullName>
    </alternativeName>
</protein>
<evidence type="ECO:0000256" key="1">
    <source>
        <dbReference type="ARBA" id="ARBA00004245"/>
    </source>
</evidence>
<dbReference type="OrthoDB" id="406844at2759"/>
<keyword evidence="5" id="KW-0677">Repeat</keyword>
<dbReference type="InterPro" id="IPR001680">
    <property type="entry name" value="WD40_rpt"/>
</dbReference>
<evidence type="ECO:0000256" key="11">
    <source>
        <dbReference type="SAM" id="MobiDB-lite"/>
    </source>
</evidence>
<name>A0A1R1YL30_9FUNG</name>
<evidence type="ECO:0000256" key="5">
    <source>
        <dbReference type="ARBA" id="ARBA00022737"/>
    </source>
</evidence>
<accession>A0A1R1YL30</accession>
<dbReference type="SUPFAM" id="SSF50978">
    <property type="entry name" value="WD40 repeat-like"/>
    <property type="match status" value="1"/>
</dbReference>
<dbReference type="Proteomes" id="UP000187429">
    <property type="component" value="Unassembled WGS sequence"/>
</dbReference>
<dbReference type="Pfam" id="PF00400">
    <property type="entry name" value="WD40"/>
    <property type="match status" value="3"/>
</dbReference>
<feature type="repeat" description="WD" evidence="10">
    <location>
        <begin position="1"/>
        <end position="37"/>
    </location>
</feature>
<sequence>MVVTSLDWAPKTNRIVSCSQDKNAYVWNYDASSSAWKPTLVHLRLERAATFVRWSHNEEKFAVASGARSIAVCYFGEDNDWWVSKHLKKPIASTVLTLCWHPNDVLIACGGTDMKARVFSGFIKGVDSKPAPTVWGERLPFGTICGEYESEFCGWIHDVSFSPDGNQLAFVSHDSTLTIIDPSSNSATSVLSKDLPYKRILWMDSDKIVVSGQDSTPSIYNLGGNGWELSSAFKKIKSGVRASSPAPAPDSPLMRSSAFNMFKSMDSRSSSGHSNEDESSVSVVDQSPITDLRFLETEGNSKFSTSSLGGKIKVYDILANQA</sequence>
<feature type="region of interest" description="Disordered" evidence="11">
    <location>
        <begin position="265"/>
        <end position="284"/>
    </location>
</feature>
<keyword evidence="3" id="KW-0963">Cytoplasm</keyword>
<dbReference type="PROSITE" id="PS50082">
    <property type="entry name" value="WD_REPEATS_2"/>
    <property type="match status" value="1"/>
</dbReference>
<evidence type="ECO:0000256" key="7">
    <source>
        <dbReference type="ARBA" id="ARBA00023212"/>
    </source>
</evidence>
<evidence type="ECO:0000256" key="9">
    <source>
        <dbReference type="ARBA" id="ARBA00041789"/>
    </source>
</evidence>
<evidence type="ECO:0000256" key="2">
    <source>
        <dbReference type="ARBA" id="ARBA00006260"/>
    </source>
</evidence>
<keyword evidence="4 10" id="KW-0853">WD repeat</keyword>
<organism evidence="12 13">
    <name type="scientific">Smittium culicis</name>
    <dbReference type="NCBI Taxonomy" id="133412"/>
    <lineage>
        <taxon>Eukaryota</taxon>
        <taxon>Fungi</taxon>
        <taxon>Fungi incertae sedis</taxon>
        <taxon>Zoopagomycota</taxon>
        <taxon>Kickxellomycotina</taxon>
        <taxon>Harpellomycetes</taxon>
        <taxon>Harpellales</taxon>
        <taxon>Legeriomycetaceae</taxon>
        <taxon>Smittium</taxon>
    </lineage>
</organism>
<evidence type="ECO:0000256" key="3">
    <source>
        <dbReference type="ARBA" id="ARBA00022490"/>
    </source>
</evidence>
<comment type="subcellular location">
    <subcellularLocation>
        <location evidence="1">Cytoplasm</location>
        <location evidence="1">Cytoskeleton</location>
    </subcellularLocation>
</comment>
<comment type="caution">
    <text evidence="12">The sequence shown here is derived from an EMBL/GenBank/DDBJ whole genome shotgun (WGS) entry which is preliminary data.</text>
</comment>
<keyword evidence="7" id="KW-0206">Cytoskeleton</keyword>
<evidence type="ECO:0000256" key="4">
    <source>
        <dbReference type="ARBA" id="ARBA00022574"/>
    </source>
</evidence>
<dbReference type="InterPro" id="IPR036322">
    <property type="entry name" value="WD40_repeat_dom_sf"/>
</dbReference>
<gene>
    <name evidence="12" type="ORF">AYI69_g2950</name>
</gene>
<dbReference type="InterPro" id="IPR015943">
    <property type="entry name" value="WD40/YVTN_repeat-like_dom_sf"/>
</dbReference>
<evidence type="ECO:0000256" key="6">
    <source>
        <dbReference type="ARBA" id="ARBA00023203"/>
    </source>
</evidence>
<dbReference type="GO" id="GO:0034314">
    <property type="term" value="P:Arp2/3 complex-mediated actin nucleation"/>
    <property type="evidence" value="ECO:0007669"/>
    <property type="project" value="InterPro"/>
</dbReference>
<dbReference type="Gene3D" id="2.130.10.10">
    <property type="entry name" value="YVTN repeat-like/Quinoprotein amine dehydrogenase"/>
    <property type="match status" value="1"/>
</dbReference>
<dbReference type="PANTHER" id="PTHR10709">
    <property type="entry name" value="ACTIN-RELATED PROTEIN 2/3 COMPLEX SUBUNIT 1"/>
    <property type="match status" value="1"/>
</dbReference>